<dbReference type="AlphaFoldDB" id="A0A7G6VZK3"/>
<geneLocation type="plasmid" evidence="1 2">
    <name>plas1</name>
</geneLocation>
<sequence>MTLEIRYPNPGYRLSDRRRVNIANLFDQDLATALTPSGAITIVEQAIFAALHLCEQRAVADSERKSPQSLAANEAQKKRAKRIGKLTAELRVLLDDALREKHEYVDDEEPPEATLPGSLAKVENPELEFELMTLAPHESEARFIEAGSIAYSNAYEQIIALESAADHWLGFLDRRKPGTPKTSLDDLVHELFGASYQLLLPDREALEYWLEKPTASQRTLGLLLDIVLEDTKEFGRGNRGQTIRRALEAFAAQERDFEEYGQQWVRHFEQKYGSDALPFGSQ</sequence>
<keyword evidence="1" id="KW-0614">Plasmid</keyword>
<reference evidence="1 2" key="1">
    <citation type="submission" date="2020-08" db="EMBL/GenBank/DDBJ databases">
        <authorList>
            <person name="Liu G."/>
            <person name="Sun C."/>
        </authorList>
    </citation>
    <scope>NUCLEOTIDE SEQUENCE [LARGE SCALE GENOMIC DNA]</scope>
    <source>
        <strain evidence="1 2">OT19</strain>
        <plasmid evidence="1 2">plas1</plasmid>
    </source>
</reference>
<gene>
    <name evidence="1" type="ORF">H4O24_19345</name>
</gene>
<organism evidence="1 2">
    <name type="scientific">Croceicoccus marinus</name>
    <dbReference type="NCBI Taxonomy" id="450378"/>
    <lineage>
        <taxon>Bacteria</taxon>
        <taxon>Pseudomonadati</taxon>
        <taxon>Pseudomonadota</taxon>
        <taxon>Alphaproteobacteria</taxon>
        <taxon>Sphingomonadales</taxon>
        <taxon>Erythrobacteraceae</taxon>
        <taxon>Croceicoccus</taxon>
    </lineage>
</organism>
<dbReference type="Proteomes" id="UP000515297">
    <property type="component" value="Plasmid plas1"/>
</dbReference>
<dbReference type="EMBL" id="CP060053">
    <property type="protein sequence ID" value="QNE07168.1"/>
    <property type="molecule type" value="Genomic_DNA"/>
</dbReference>
<protein>
    <submittedName>
        <fullName evidence="1">Uncharacterized protein</fullName>
    </submittedName>
</protein>
<name>A0A7G6VZK3_9SPHN</name>
<proteinExistence type="predicted"/>
<evidence type="ECO:0000313" key="2">
    <source>
        <dbReference type="Proteomes" id="UP000515297"/>
    </source>
</evidence>
<accession>A0A7G6VZK3</accession>
<evidence type="ECO:0000313" key="1">
    <source>
        <dbReference type="EMBL" id="QNE07168.1"/>
    </source>
</evidence>
<dbReference type="RefSeq" id="WP_185885913.1">
    <property type="nucleotide sequence ID" value="NZ_CP060053.1"/>
</dbReference>